<dbReference type="PROSITE" id="PS51184">
    <property type="entry name" value="JMJC"/>
    <property type="match status" value="1"/>
</dbReference>
<dbReference type="PANTHER" id="PTHR12461">
    <property type="entry name" value="HYPOXIA-INDUCIBLE FACTOR 1 ALPHA INHIBITOR-RELATED"/>
    <property type="match status" value="1"/>
</dbReference>
<dbReference type="PANTHER" id="PTHR12461:SF104">
    <property type="entry name" value="TRNA WYBUTOSINE-SYNTHESIZING PROTEIN 5"/>
    <property type="match status" value="1"/>
</dbReference>
<feature type="domain" description="JmjC" evidence="2">
    <location>
        <begin position="252"/>
        <end position="405"/>
    </location>
</feature>
<comment type="function">
    <text evidence="1">Component of the MICOS complex, a large protein complex of the mitochondrial inner membrane that plays crucial roles in the maintenance of crista junctions, inner membrane architecture, and formation of contact sites to the outer membrane.</text>
</comment>
<evidence type="ECO:0000313" key="4">
    <source>
        <dbReference type="Proteomes" id="UP001642483"/>
    </source>
</evidence>
<protein>
    <recommendedName>
        <fullName evidence="1">MICOS complex subunit</fullName>
    </recommendedName>
</protein>
<keyword evidence="1" id="KW-0999">Mitochondrion inner membrane</keyword>
<keyword evidence="1" id="KW-0472">Membrane</keyword>
<evidence type="ECO:0000259" key="2">
    <source>
        <dbReference type="PROSITE" id="PS51184"/>
    </source>
</evidence>
<dbReference type="Proteomes" id="UP001642483">
    <property type="component" value="Unassembled WGS sequence"/>
</dbReference>
<dbReference type="SMART" id="SM00558">
    <property type="entry name" value="JmjC"/>
    <property type="match status" value="1"/>
</dbReference>
<proteinExistence type="predicted"/>
<dbReference type="InterPro" id="IPR019166">
    <property type="entry name" value="MIC26/MIC27"/>
</dbReference>
<gene>
    <name evidence="3" type="ORF">CVLEPA_LOCUS14053</name>
</gene>
<dbReference type="InterPro" id="IPR041667">
    <property type="entry name" value="Cupin_8"/>
</dbReference>
<name>A0ABP0FTG0_CLALP</name>
<dbReference type="InterPro" id="IPR003347">
    <property type="entry name" value="JmjC_dom"/>
</dbReference>
<accession>A0ABP0FTG0</accession>
<dbReference type="Pfam" id="PF09769">
    <property type="entry name" value="ApoO"/>
    <property type="match status" value="1"/>
</dbReference>
<evidence type="ECO:0000313" key="3">
    <source>
        <dbReference type="EMBL" id="CAK8682931.1"/>
    </source>
</evidence>
<keyword evidence="4" id="KW-1185">Reference proteome</keyword>
<comment type="caution">
    <text evidence="3">The sequence shown here is derived from an EMBL/GenBank/DDBJ whole genome shotgun (WGS) entry which is preliminary data.</text>
</comment>
<evidence type="ECO:0000256" key="1">
    <source>
        <dbReference type="RuleBase" id="RU363021"/>
    </source>
</evidence>
<dbReference type="Pfam" id="PF13621">
    <property type="entry name" value="Cupin_8"/>
    <property type="match status" value="1"/>
</dbReference>
<dbReference type="Gene3D" id="2.60.120.650">
    <property type="entry name" value="Cupin"/>
    <property type="match status" value="1"/>
</dbReference>
<reference evidence="3 4" key="1">
    <citation type="submission" date="2024-02" db="EMBL/GenBank/DDBJ databases">
        <authorList>
            <person name="Daric V."/>
            <person name="Darras S."/>
        </authorList>
    </citation>
    <scope>NUCLEOTIDE SEQUENCE [LARGE SCALE GENOMIC DNA]</scope>
</reference>
<keyword evidence="1" id="KW-0496">Mitochondrion</keyword>
<organism evidence="3 4">
    <name type="scientific">Clavelina lepadiformis</name>
    <name type="common">Light-bulb sea squirt</name>
    <name type="synonym">Ascidia lepadiformis</name>
    <dbReference type="NCBI Taxonomy" id="159417"/>
    <lineage>
        <taxon>Eukaryota</taxon>
        <taxon>Metazoa</taxon>
        <taxon>Chordata</taxon>
        <taxon>Tunicata</taxon>
        <taxon>Ascidiacea</taxon>
        <taxon>Aplousobranchia</taxon>
        <taxon>Clavelinidae</taxon>
        <taxon>Clavelina</taxon>
    </lineage>
</organism>
<comment type="subunit">
    <text evidence="1">Component of the mitochondrial contact site and cristae organizing system (MICOS) complex.</text>
</comment>
<dbReference type="Gene3D" id="6.10.140.1470">
    <property type="match status" value="1"/>
</dbReference>
<sequence>MKPVDLPLYDECVKKSPIYKDEDTSLIELNISRCRVYLQEHSTPLQNAWSKVSSTAADTKYKIVSKLPKVTDPHALLTNTAVIGGAAGASILINRLLFPKAGMIRRILTPLTVGTLAAVYCYPDDAITVYRKLIGSSFNMIDSVPVDVRYNISEKEFQEEFELKRKPCVFKGMDIGPCMRKWSVNYLCEKGGSKMATVHVSDTPQMNFITKNFLYRQLPFSDVVQRASELTHSEYFSAPDEYYYFRSLGEDVRKDPSNIMEQFPEFKEDIKWPHYFPEDKFFSSVFRIASAGMQLWTHYDVMDNFLIQVNGRKKAVLFPPSDALNLYLKGDKSEVTDVDSINLDKYPNFANVTKYQCMLEPGDILYIPALWFHNVVAVEFGVAVNVFWKNLDKKYYDQKDPYGNKDLLPAARSMDILNRALKVLSELPDTYKDFYARKMVSKIESSAFVKND</sequence>
<dbReference type="SUPFAM" id="SSF51197">
    <property type="entry name" value="Clavaminate synthase-like"/>
    <property type="match status" value="1"/>
</dbReference>
<dbReference type="EMBL" id="CAWYQH010000096">
    <property type="protein sequence ID" value="CAK8682931.1"/>
    <property type="molecule type" value="Genomic_DNA"/>
</dbReference>
<comment type="subcellular location">
    <subcellularLocation>
        <location evidence="1">Mitochondrion inner membrane</location>
    </subcellularLocation>
</comment>